<dbReference type="InterPro" id="IPR036397">
    <property type="entry name" value="RNaseH_sf"/>
</dbReference>
<dbReference type="Gene3D" id="3.30.420.10">
    <property type="entry name" value="Ribonuclease H-like superfamily/Ribonuclease H"/>
    <property type="match status" value="1"/>
</dbReference>
<dbReference type="EMBL" id="CAJNOR010006526">
    <property type="protein sequence ID" value="CAF1597474.1"/>
    <property type="molecule type" value="Genomic_DNA"/>
</dbReference>
<evidence type="ECO:0000313" key="1">
    <source>
        <dbReference type="EMBL" id="CAF1597474.1"/>
    </source>
</evidence>
<accession>A0A816AGV5</accession>
<dbReference type="Proteomes" id="UP000663828">
    <property type="component" value="Unassembled WGS sequence"/>
</dbReference>
<protein>
    <submittedName>
        <fullName evidence="1">Uncharacterized protein</fullName>
    </submittedName>
</protein>
<reference evidence="1" key="1">
    <citation type="submission" date="2021-02" db="EMBL/GenBank/DDBJ databases">
        <authorList>
            <person name="Nowell W R."/>
        </authorList>
    </citation>
    <scope>NUCLEOTIDE SEQUENCE</scope>
</reference>
<name>A0A816AGV5_ADIRI</name>
<gene>
    <name evidence="1" type="ORF">XAT740_LOCUS47284</name>
</gene>
<proteinExistence type="predicted"/>
<evidence type="ECO:0000313" key="2">
    <source>
        <dbReference type="Proteomes" id="UP000663828"/>
    </source>
</evidence>
<keyword evidence="2" id="KW-1185">Reference proteome</keyword>
<comment type="caution">
    <text evidence="1">The sequence shown here is derived from an EMBL/GenBank/DDBJ whole genome shotgun (WGS) entry which is preliminary data.</text>
</comment>
<sequence length="193" mass="22622">MDGKCTTSYFHQVHGIEEIFKTAAAIIKANIELLIELLWHWCKMIHDTSSIQLSSPPGCPRIIRTKAAIEKLIVLVFRERVFSEYSETIWVFVPTKSYEGLVDHARYIREVLPITLEYGAQVYGNQWTFQQDGAKPHIHYLTQQWCRDNFRAFIDKDHWPPNSPDLNPLDYSILDEFARVIHWDKVECKKNSN</sequence>
<dbReference type="GO" id="GO:0003676">
    <property type="term" value="F:nucleic acid binding"/>
    <property type="evidence" value="ECO:0007669"/>
    <property type="project" value="InterPro"/>
</dbReference>
<organism evidence="1 2">
    <name type="scientific">Adineta ricciae</name>
    <name type="common">Rotifer</name>
    <dbReference type="NCBI Taxonomy" id="249248"/>
    <lineage>
        <taxon>Eukaryota</taxon>
        <taxon>Metazoa</taxon>
        <taxon>Spiralia</taxon>
        <taxon>Gnathifera</taxon>
        <taxon>Rotifera</taxon>
        <taxon>Eurotatoria</taxon>
        <taxon>Bdelloidea</taxon>
        <taxon>Adinetida</taxon>
        <taxon>Adinetidae</taxon>
        <taxon>Adineta</taxon>
    </lineage>
</organism>
<dbReference type="AlphaFoldDB" id="A0A816AGV5"/>